<reference evidence="8" key="1">
    <citation type="submission" date="2023-02" db="EMBL/GenBank/DDBJ databases">
        <title>Identification and recombinant expression of a fungal hydrolase from Papiliotrema laurentii that hydrolyzes apple cutin and clears colloidal polyester polyurethane.</title>
        <authorList>
            <consortium name="DOE Joint Genome Institute"/>
            <person name="Roman V.A."/>
            <person name="Bojanowski C."/>
            <person name="Crable B.R."/>
            <person name="Wagner D.N."/>
            <person name="Hung C.S."/>
            <person name="Nadeau L.J."/>
            <person name="Schratz L."/>
            <person name="Haridas S."/>
            <person name="Pangilinan J."/>
            <person name="Lipzen A."/>
            <person name="Na H."/>
            <person name="Yan M."/>
            <person name="Ng V."/>
            <person name="Grigoriev I.V."/>
            <person name="Spatafora J.W."/>
            <person name="Barlow D."/>
            <person name="Biffinger J."/>
            <person name="Kelley-Loughnane N."/>
            <person name="Varaljay V.A."/>
            <person name="Crookes-Goodson W.J."/>
        </authorList>
    </citation>
    <scope>NUCLEOTIDE SEQUENCE</scope>
    <source>
        <strain evidence="8">5307AH</strain>
    </source>
</reference>
<evidence type="ECO:0000256" key="3">
    <source>
        <dbReference type="ARBA" id="ARBA00022787"/>
    </source>
</evidence>
<dbReference type="GO" id="GO:0016887">
    <property type="term" value="F:ATP hydrolysis activity"/>
    <property type="evidence" value="ECO:0007669"/>
    <property type="project" value="InterPro"/>
</dbReference>
<feature type="compositionally biased region" description="Basic and acidic residues" evidence="6">
    <location>
        <begin position="1146"/>
        <end position="1163"/>
    </location>
</feature>
<feature type="domain" description="AAA+ ATPase" evidence="7">
    <location>
        <begin position="772"/>
        <end position="915"/>
    </location>
</feature>
<feature type="compositionally biased region" description="Acidic residues" evidence="6">
    <location>
        <begin position="261"/>
        <end position="270"/>
    </location>
</feature>
<keyword evidence="2" id="KW-0547">Nucleotide-binding</keyword>
<evidence type="ECO:0000256" key="6">
    <source>
        <dbReference type="SAM" id="MobiDB-lite"/>
    </source>
</evidence>
<feature type="region of interest" description="Disordered" evidence="6">
    <location>
        <begin position="38"/>
        <end position="94"/>
    </location>
</feature>
<dbReference type="EMBL" id="JAODAN010000012">
    <property type="protein sequence ID" value="KAK1920835.1"/>
    <property type="molecule type" value="Genomic_DNA"/>
</dbReference>
<comment type="subcellular location">
    <subcellularLocation>
        <location evidence="1">Mitochondrion outer membrane</location>
        <topology evidence="1">Single-pass membrane protein</topology>
    </subcellularLocation>
</comment>
<evidence type="ECO:0000256" key="4">
    <source>
        <dbReference type="ARBA" id="ARBA00022840"/>
    </source>
</evidence>
<name>A0AAD9CUN0_PAPLA</name>
<feature type="compositionally biased region" description="Acidic residues" evidence="6">
    <location>
        <begin position="63"/>
        <end position="76"/>
    </location>
</feature>
<keyword evidence="4" id="KW-0067">ATP-binding</keyword>
<evidence type="ECO:0000256" key="2">
    <source>
        <dbReference type="ARBA" id="ARBA00022741"/>
    </source>
</evidence>
<organism evidence="8 9">
    <name type="scientific">Papiliotrema laurentii</name>
    <name type="common">Cryptococcus laurentii</name>
    <dbReference type="NCBI Taxonomy" id="5418"/>
    <lineage>
        <taxon>Eukaryota</taxon>
        <taxon>Fungi</taxon>
        <taxon>Dikarya</taxon>
        <taxon>Basidiomycota</taxon>
        <taxon>Agaricomycotina</taxon>
        <taxon>Tremellomycetes</taxon>
        <taxon>Tremellales</taxon>
        <taxon>Rhynchogastremaceae</taxon>
        <taxon>Papiliotrema</taxon>
    </lineage>
</organism>
<dbReference type="InterPro" id="IPR003593">
    <property type="entry name" value="AAA+_ATPase"/>
</dbReference>
<evidence type="ECO:0000313" key="9">
    <source>
        <dbReference type="Proteomes" id="UP001182556"/>
    </source>
</evidence>
<feature type="region of interest" description="Disordered" evidence="6">
    <location>
        <begin position="1031"/>
        <end position="1079"/>
    </location>
</feature>
<dbReference type="PANTHER" id="PTHR45644">
    <property type="entry name" value="AAA ATPASE, PUTATIVE (AFU_ORTHOLOGUE AFUA_2G12920)-RELATED-RELATED"/>
    <property type="match status" value="1"/>
</dbReference>
<feature type="compositionally biased region" description="Low complexity" evidence="6">
    <location>
        <begin position="1039"/>
        <end position="1052"/>
    </location>
</feature>
<keyword evidence="3" id="KW-1000">Mitochondrion outer membrane</keyword>
<dbReference type="InterPro" id="IPR003959">
    <property type="entry name" value="ATPase_AAA_core"/>
</dbReference>
<dbReference type="PRINTS" id="PR00830">
    <property type="entry name" value="ENDOLAPTASE"/>
</dbReference>
<evidence type="ECO:0000259" key="7">
    <source>
        <dbReference type="SMART" id="SM00382"/>
    </source>
</evidence>
<dbReference type="GO" id="GO:0005524">
    <property type="term" value="F:ATP binding"/>
    <property type="evidence" value="ECO:0007669"/>
    <property type="project" value="UniProtKB-KW"/>
</dbReference>
<evidence type="ECO:0000256" key="5">
    <source>
        <dbReference type="ARBA" id="ARBA00023128"/>
    </source>
</evidence>
<keyword evidence="5" id="KW-0496">Mitochondrion</keyword>
<dbReference type="Pfam" id="PF00004">
    <property type="entry name" value="AAA"/>
    <property type="match status" value="1"/>
</dbReference>
<evidence type="ECO:0000256" key="1">
    <source>
        <dbReference type="ARBA" id="ARBA00004572"/>
    </source>
</evidence>
<dbReference type="InterPro" id="IPR003960">
    <property type="entry name" value="ATPase_AAA_CS"/>
</dbReference>
<keyword evidence="3" id="KW-0472">Membrane</keyword>
<dbReference type="Gene3D" id="3.40.50.300">
    <property type="entry name" value="P-loop containing nucleotide triphosphate hydrolases"/>
    <property type="match status" value="1"/>
</dbReference>
<feature type="region of interest" description="Disordered" evidence="6">
    <location>
        <begin position="978"/>
        <end position="999"/>
    </location>
</feature>
<sequence>MRRISPSTLRRVRSQSIELPARLVLSRSIIPGRTLASTSALSLPRSGPFSTRHHSSSAKPEEDPSEENPVEEDFEEYAPSPEGGSGGDSLPNRPFEQLVVSVNPPEHTADPLPQELGTLYNHVLTSFLSANQPVMAASSSSSSKNLRPHVILPGNWRSVDTEDDIIEEPPSPSESVLAVVSPFEGGRHYNYDAVRRIASEMDAEVLRLDLALGIGIHGPASPLGRAGVSAPVLPHLSNPLMQASPKPSPMSPSFPHPLGMQEDDAEEHDEDQEHRNSAIVVTPLPGRLPFNLPGGGPGGTSEAGGHVREDWVAFFEHWINKPCEGETATRRKRIILLESVEAMSSTFDEWWPSFIEAVQRRRRGEALVPEKKEGGRKKGATPLPSYELKQPTTVIFSSSPSLLRPHTSPLAATAKEQEAAASSIHPMLQEIADRLGGSVETKVENSESGPLWWGSEETDIVGRRERDGRRLETLLDDTKGSEALLPHFGSRSKSVQRSRHPILDLIAGSQNRSSPEESRSNSIVWKAIPILPAQRDKGKELFERIQMRALLNAALISQAIAEFGGELRDPVTAAHLVKVDHSSGKSSASRLLHINDHTDPQITKLSEGRSYQISRTGWHNTVHSSSSLKTLAAAAIGQRLSEDKGTGANASLAWHDIAEAARTENVIRASIIKRIKTLIPPKLVTKHSSSPKETAAPEPAADPVIAKLKKSKDLSPHEKRLLGCIVDTSKLSATTFDQVHLPYKTIDGIRTIISLPLLFPEAFQGGVLKEHSTTGALLFGPPGTGKTLLARAVANESGARMLAIQPSDVNDKYFGEGEKLVKAVFSLARRLSPCVVFLDEVDALFGARSSRGSGFGNKAHDQVLTEFMQEMDGLSSAGVNKDKRVVVIGATNRPFDLDDAVLRRLPRRLLVDLPGPEDRKAILNILLRDEKLGEDVDIDRLSKETDGFSGSDLKHLCVSAALAAVKDLVHVPWKKKAAAESALTPPPSPAEQSSSDGGNENVVVEQTVEENSELVEQPTAVLDDSVARAQLPVDPPTAPAALAAKSSSATSTTEDRVDAVSQGRARSGGTVVNNSDGSVGDALSPEPIIRTLLNKHFTTALSEIRPSSSEEGSLPELRKWAQQFGEGGSERGRKKGFGKGFGFGDLESRSNRDKGYGKVSEDD</sequence>
<dbReference type="AlphaFoldDB" id="A0AAD9CUN0"/>
<feature type="region of interest" description="Disordered" evidence="6">
    <location>
        <begin position="1104"/>
        <end position="1163"/>
    </location>
</feature>
<evidence type="ECO:0000313" key="8">
    <source>
        <dbReference type="EMBL" id="KAK1920835.1"/>
    </source>
</evidence>
<keyword evidence="9" id="KW-1185">Reference proteome</keyword>
<dbReference type="PANTHER" id="PTHR45644:SF56">
    <property type="entry name" value="AAA ATPASE, PUTATIVE (AFU_ORTHOLOGUE AFUA_2G12920)-RELATED"/>
    <property type="match status" value="1"/>
</dbReference>
<gene>
    <name evidence="8" type="ORF">DB88DRAFT_501203</name>
</gene>
<dbReference type="InterPro" id="IPR027417">
    <property type="entry name" value="P-loop_NTPase"/>
</dbReference>
<dbReference type="Proteomes" id="UP001182556">
    <property type="component" value="Unassembled WGS sequence"/>
</dbReference>
<dbReference type="Gene3D" id="1.10.8.60">
    <property type="match status" value="1"/>
</dbReference>
<feature type="compositionally biased region" description="Low complexity" evidence="6">
    <location>
        <begin position="1106"/>
        <end position="1115"/>
    </location>
</feature>
<feature type="compositionally biased region" description="Pro residues" evidence="6">
    <location>
        <begin position="246"/>
        <end position="255"/>
    </location>
</feature>
<dbReference type="PROSITE" id="PS00674">
    <property type="entry name" value="AAA"/>
    <property type="match status" value="1"/>
</dbReference>
<dbReference type="InterPro" id="IPR041569">
    <property type="entry name" value="AAA_lid_3"/>
</dbReference>
<proteinExistence type="predicted"/>
<dbReference type="InterPro" id="IPR051701">
    <property type="entry name" value="Mito_OM_Translocase_MSP1"/>
</dbReference>
<dbReference type="SMART" id="SM00382">
    <property type="entry name" value="AAA"/>
    <property type="match status" value="1"/>
</dbReference>
<protein>
    <submittedName>
        <fullName evidence="8">ATPase</fullName>
    </submittedName>
</protein>
<comment type="caution">
    <text evidence="8">The sequence shown here is derived from an EMBL/GenBank/DDBJ whole genome shotgun (WGS) entry which is preliminary data.</text>
</comment>
<feature type="region of interest" description="Disordered" evidence="6">
    <location>
        <begin position="238"/>
        <end position="275"/>
    </location>
</feature>
<dbReference type="GO" id="GO:0005741">
    <property type="term" value="C:mitochondrial outer membrane"/>
    <property type="evidence" value="ECO:0007669"/>
    <property type="project" value="UniProtKB-SubCell"/>
</dbReference>
<dbReference type="SUPFAM" id="SSF52540">
    <property type="entry name" value="P-loop containing nucleoside triphosphate hydrolases"/>
    <property type="match status" value="1"/>
</dbReference>
<accession>A0AAD9CUN0</accession>
<dbReference type="Pfam" id="PF17862">
    <property type="entry name" value="AAA_lid_3"/>
    <property type="match status" value="1"/>
</dbReference>